<accession>A0A0F9MFK0</accession>
<sequence>MLRDSAPHIRTAGEVVRKHEQIQDGLERSAISPKMAEQMNQTLKGIMGVARLEMQYWSLVRKFGKTAPVPRNPLLRSAIGLPEKAAPSDGDTIRAVLEK</sequence>
<reference evidence="1" key="1">
    <citation type="journal article" date="2015" name="Nature">
        <title>Complex archaea that bridge the gap between prokaryotes and eukaryotes.</title>
        <authorList>
            <person name="Spang A."/>
            <person name="Saw J.H."/>
            <person name="Jorgensen S.L."/>
            <person name="Zaremba-Niedzwiedzka K."/>
            <person name="Martijn J."/>
            <person name="Lind A.E."/>
            <person name="van Eijk R."/>
            <person name="Schleper C."/>
            <person name="Guy L."/>
            <person name="Ettema T.J."/>
        </authorList>
    </citation>
    <scope>NUCLEOTIDE SEQUENCE</scope>
</reference>
<dbReference type="AlphaFoldDB" id="A0A0F9MFK0"/>
<proteinExistence type="predicted"/>
<protein>
    <submittedName>
        <fullName evidence="1">Uncharacterized protein</fullName>
    </submittedName>
</protein>
<evidence type="ECO:0000313" key="1">
    <source>
        <dbReference type="EMBL" id="KKN06135.1"/>
    </source>
</evidence>
<name>A0A0F9MFK0_9ZZZZ</name>
<organism evidence="1">
    <name type="scientific">marine sediment metagenome</name>
    <dbReference type="NCBI Taxonomy" id="412755"/>
    <lineage>
        <taxon>unclassified sequences</taxon>
        <taxon>metagenomes</taxon>
        <taxon>ecological metagenomes</taxon>
    </lineage>
</organism>
<gene>
    <name evidence="1" type="ORF">LCGC14_1080380</name>
</gene>
<comment type="caution">
    <text evidence="1">The sequence shown here is derived from an EMBL/GenBank/DDBJ whole genome shotgun (WGS) entry which is preliminary data.</text>
</comment>
<dbReference type="EMBL" id="LAZR01004724">
    <property type="protein sequence ID" value="KKN06135.1"/>
    <property type="molecule type" value="Genomic_DNA"/>
</dbReference>